<protein>
    <submittedName>
        <fullName evidence="2">Uncharacterized protein</fullName>
    </submittedName>
</protein>
<name>A0A2A5MC39_9ENTR</name>
<evidence type="ECO:0000313" key="1">
    <source>
        <dbReference type="EMBL" id="MBC5048999.1"/>
    </source>
</evidence>
<dbReference type="EMBL" id="JACNQW010000039">
    <property type="protein sequence ID" value="MBC5048999.1"/>
    <property type="molecule type" value="Genomic_DNA"/>
</dbReference>
<reference evidence="1" key="2">
    <citation type="submission" date="2020-08" db="EMBL/GenBank/DDBJ databases">
        <title>Genomic evolution and epidemiology of Klebsiella pneumoniae from a major hospital in Beijing, China, over a fifteen-year period: dissemination of known and novel high-risk clones.</title>
        <authorList>
            <person name="Palmieri M."/>
        </authorList>
    </citation>
    <scope>NUCLEOTIDE SEQUENCE</scope>
    <source>
        <strain evidence="1">K7050</strain>
    </source>
</reference>
<gene>
    <name evidence="2" type="ORF">CP911_27695</name>
    <name evidence="1" type="ORF">H8L09_27060</name>
</gene>
<dbReference type="AlphaFoldDB" id="A0A2A5MC39"/>
<comment type="caution">
    <text evidence="2">The sequence shown here is derived from an EMBL/GenBank/DDBJ whole genome shotgun (WGS) entry which is preliminary data.</text>
</comment>
<dbReference type="EMBL" id="NXHG01000039">
    <property type="protein sequence ID" value="PCM58405.1"/>
    <property type="molecule type" value="Genomic_DNA"/>
</dbReference>
<dbReference type="Proteomes" id="UP000646540">
    <property type="component" value="Unassembled WGS sequence"/>
</dbReference>
<accession>A0A2A5MC39</accession>
<evidence type="ECO:0000313" key="3">
    <source>
        <dbReference type="Proteomes" id="UP000217648"/>
    </source>
</evidence>
<evidence type="ECO:0000313" key="2">
    <source>
        <dbReference type="EMBL" id="PCM58405.1"/>
    </source>
</evidence>
<proteinExistence type="predicted"/>
<organism evidence="2 3">
    <name type="scientific">Klebsiella quasipneumoniae</name>
    <dbReference type="NCBI Taxonomy" id="1463165"/>
    <lineage>
        <taxon>Bacteria</taxon>
        <taxon>Pseudomonadati</taxon>
        <taxon>Pseudomonadota</taxon>
        <taxon>Gammaproteobacteria</taxon>
        <taxon>Enterobacterales</taxon>
        <taxon>Enterobacteriaceae</taxon>
        <taxon>Klebsiella/Raoultella group</taxon>
        <taxon>Klebsiella</taxon>
        <taxon>Klebsiella pneumoniae complex</taxon>
    </lineage>
</organism>
<reference evidence="2 3" key="1">
    <citation type="submission" date="2017-09" db="EMBL/GenBank/DDBJ databases">
        <title>Mdr eskape-Ghana.</title>
        <authorList>
            <person name="Agyepong N."/>
            <person name="Janice J."/>
            <person name="Samuelsen O."/>
            <person name="Owusu-Ofori A."/>
            <person name="Sundsfjord A."/>
            <person name="Essack S."/>
            <person name="Pedersen T."/>
        </authorList>
    </citation>
    <scope>NUCLEOTIDE SEQUENCE [LARGE SCALE GENOMIC DNA]</scope>
    <source>
        <strain evidence="2 3">46</strain>
    </source>
</reference>
<dbReference type="RefSeq" id="WP_096834042.1">
    <property type="nucleotide sequence ID" value="NZ_CAAGWT010000014.1"/>
</dbReference>
<sequence>MMDDEQSQTLNMLDVMQRDSYVETISNILDISQGNEVLKDLLLRGFYQNPNRVVHHENNSLLNRLIAAGKKSEWLCEHDGCTNPSIYSHELSERAVLSYLADDNHKAFILQRNLKNNSFEFSFEDKHIRNISNFAGYCSIHDEGLFKLIDDPGREVDLEYVNLQALKMMKRHMLDHEITLKVAKNIATEINKKIDEIKGAEQIITGLQESFDIFQQAIKDMESSSEALRVFYNNLWVGIQLREYIIDYRKIPCNKTGWVFSHSFEVIEEESHERILSFIFKVDVNQQPVLIHAWDNTTLASKHEDFYISSEKVIECMLLNKEKLVFSLGFLKTMEITHLERLLDDESIYNNVKNPVFIFLFKKIFLDELEGDLG</sequence>
<dbReference type="Proteomes" id="UP000217648">
    <property type="component" value="Unassembled WGS sequence"/>
</dbReference>